<evidence type="ECO:0000313" key="2">
    <source>
        <dbReference type="EMBL" id="MBB6013816.1"/>
    </source>
</evidence>
<organism evidence="2 3">
    <name type="scientific">Aquamicrobium lusatiense</name>
    <dbReference type="NCBI Taxonomy" id="89772"/>
    <lineage>
        <taxon>Bacteria</taxon>
        <taxon>Pseudomonadati</taxon>
        <taxon>Pseudomonadota</taxon>
        <taxon>Alphaproteobacteria</taxon>
        <taxon>Hyphomicrobiales</taxon>
        <taxon>Phyllobacteriaceae</taxon>
        <taxon>Aquamicrobium</taxon>
    </lineage>
</organism>
<dbReference type="GO" id="GO:0005737">
    <property type="term" value="C:cytoplasm"/>
    <property type="evidence" value="ECO:0007669"/>
    <property type="project" value="TreeGrafter"/>
</dbReference>
<accession>A0A7W9VWJ6</accession>
<dbReference type="Gene3D" id="3.30.1780.10">
    <property type="entry name" value="ornithine cyclodeaminase, domain 1"/>
    <property type="match status" value="1"/>
</dbReference>
<dbReference type="EC" id="4.3.1.12" evidence="2"/>
<dbReference type="PANTHER" id="PTHR13812">
    <property type="entry name" value="KETIMINE REDUCTASE MU-CRYSTALLIN"/>
    <property type="match status" value="1"/>
</dbReference>
<keyword evidence="2" id="KW-0456">Lyase</keyword>
<protein>
    <submittedName>
        <fullName evidence="2">Ornithine cyclodeaminase</fullName>
        <ecNumber evidence="2">4.3.1.12</ecNumber>
    </submittedName>
</protein>
<gene>
    <name evidence="2" type="ORF">HNR59_003210</name>
</gene>
<proteinExistence type="inferred from homology"/>
<keyword evidence="3" id="KW-1185">Reference proteome</keyword>
<dbReference type="GO" id="GO:0016491">
    <property type="term" value="F:oxidoreductase activity"/>
    <property type="evidence" value="ECO:0007669"/>
    <property type="project" value="UniProtKB-ARBA"/>
</dbReference>
<dbReference type="InterPro" id="IPR023401">
    <property type="entry name" value="ODC_N"/>
</dbReference>
<dbReference type="FunFam" id="3.40.50.720:FF:000311">
    <property type="entry name" value="Ornithine cyclodeaminase"/>
    <property type="match status" value="1"/>
</dbReference>
<dbReference type="Gene3D" id="3.40.50.720">
    <property type="entry name" value="NAD(P)-binding Rossmann-like Domain"/>
    <property type="match status" value="1"/>
</dbReference>
<dbReference type="RefSeq" id="WP_183832012.1">
    <property type="nucleotide sequence ID" value="NZ_JACHEU010000003.1"/>
</dbReference>
<name>A0A7W9VWJ6_9HYPH</name>
<reference evidence="2 3" key="1">
    <citation type="submission" date="2020-08" db="EMBL/GenBank/DDBJ databases">
        <title>Genomic Encyclopedia of Type Strains, Phase IV (KMG-IV): sequencing the most valuable type-strain genomes for metagenomic binning, comparative biology and taxonomic classification.</title>
        <authorList>
            <person name="Goeker M."/>
        </authorList>
    </citation>
    <scope>NUCLEOTIDE SEQUENCE [LARGE SCALE GENOMIC DNA]</scope>
    <source>
        <strain evidence="2 3">DSM 11099</strain>
    </source>
</reference>
<evidence type="ECO:0000313" key="3">
    <source>
        <dbReference type="Proteomes" id="UP000533306"/>
    </source>
</evidence>
<comment type="similarity">
    <text evidence="1">Belongs to the ornithine cyclodeaminase/mu-crystallin family.</text>
</comment>
<dbReference type="InterPro" id="IPR036291">
    <property type="entry name" value="NAD(P)-bd_dom_sf"/>
</dbReference>
<evidence type="ECO:0000256" key="1">
    <source>
        <dbReference type="ARBA" id="ARBA00008903"/>
    </source>
</evidence>
<dbReference type="Pfam" id="PF02423">
    <property type="entry name" value="OCD_Mu_crystall"/>
    <property type="match status" value="1"/>
</dbReference>
<dbReference type="EMBL" id="JACHEU010000003">
    <property type="protein sequence ID" value="MBB6013816.1"/>
    <property type="molecule type" value="Genomic_DNA"/>
</dbReference>
<dbReference type="PIRSF" id="PIRSF001439">
    <property type="entry name" value="CryM"/>
    <property type="match status" value="1"/>
</dbReference>
<sequence length="311" mass="32292">MKVYDAAAVRAALPWPVLIRALSEAHRGPVPASDVVVQGDPAGSGNQFITLPGWLAGGPVAVKMVGVFPANEKLTPPQPNVQGLVAMFDGSTGAPLLVADGAAMTERKTAGDSALGASLLARDDAEMLLIVGAGALAPHFAEAHMAARPSLRRVMIWNRTAHKAVAVAAQLRAGGIDAGAVSDLDAAVRQADVISCVTMSDRPLVKGALLKPGTHLDLVGAYMTELRETDDDALLRSRIFVDTRRGMENTGDLGQALASGLISPDAIAGDHFDLAQGRVQARQSSEEITIFKNVGGAHLDVFTAIALFEAG</sequence>
<dbReference type="GO" id="GO:0019752">
    <property type="term" value="P:carboxylic acid metabolic process"/>
    <property type="evidence" value="ECO:0007669"/>
    <property type="project" value="UniProtKB-ARBA"/>
</dbReference>
<dbReference type="GO" id="GO:0008473">
    <property type="term" value="F:ornithine cyclodeaminase activity"/>
    <property type="evidence" value="ECO:0007669"/>
    <property type="project" value="UniProtKB-EC"/>
</dbReference>
<dbReference type="AlphaFoldDB" id="A0A7W9VWJ6"/>
<dbReference type="Proteomes" id="UP000533306">
    <property type="component" value="Unassembled WGS sequence"/>
</dbReference>
<comment type="caution">
    <text evidence="2">The sequence shown here is derived from an EMBL/GenBank/DDBJ whole genome shotgun (WGS) entry which is preliminary data.</text>
</comment>
<dbReference type="PANTHER" id="PTHR13812:SF19">
    <property type="entry name" value="KETIMINE REDUCTASE MU-CRYSTALLIN"/>
    <property type="match status" value="1"/>
</dbReference>
<dbReference type="SUPFAM" id="SSF51735">
    <property type="entry name" value="NAD(P)-binding Rossmann-fold domains"/>
    <property type="match status" value="1"/>
</dbReference>
<dbReference type="InterPro" id="IPR003462">
    <property type="entry name" value="ODC_Mu_crystall"/>
</dbReference>